<evidence type="ECO:0000313" key="2">
    <source>
        <dbReference type="Proteomes" id="UP000005239"/>
    </source>
</evidence>
<dbReference type="AlphaFoldDB" id="A0A2A6BSS5"/>
<protein>
    <submittedName>
        <fullName evidence="1">Uncharacterized protein</fullName>
    </submittedName>
</protein>
<sequence>MKRRRIESNMLAPGVHTFCFLTMVSALSLGIFVISSLNLGLGSNEPLDQHENIVDVLPKRSETAHVDCARLIRGDTGYAKEIAMNRPKLEPVDLGWDCSAIQARILPARNPNTGFPILHARIVNEHYDFLEDQLATNYASENVYCFSLDKKAHLDCMKLVRDKTWEYVILMQDHDVLIKTHGESEPRYKS</sequence>
<organism evidence="1 2">
    <name type="scientific">Pristionchus pacificus</name>
    <name type="common">Parasitic nematode worm</name>
    <dbReference type="NCBI Taxonomy" id="54126"/>
    <lineage>
        <taxon>Eukaryota</taxon>
        <taxon>Metazoa</taxon>
        <taxon>Ecdysozoa</taxon>
        <taxon>Nematoda</taxon>
        <taxon>Chromadorea</taxon>
        <taxon>Rhabditida</taxon>
        <taxon>Rhabditina</taxon>
        <taxon>Diplogasteromorpha</taxon>
        <taxon>Diplogasteroidea</taxon>
        <taxon>Neodiplogasteridae</taxon>
        <taxon>Pristionchus</taxon>
    </lineage>
</organism>
<gene>
    <name evidence="1" type="primary">WBGene00275786</name>
</gene>
<accession>A0A8R1UPH0</accession>
<keyword evidence="2" id="KW-1185">Reference proteome</keyword>
<reference evidence="1" key="2">
    <citation type="submission" date="2022-06" db="UniProtKB">
        <authorList>
            <consortium name="EnsemblMetazoa"/>
        </authorList>
    </citation>
    <scope>IDENTIFICATION</scope>
    <source>
        <strain evidence="1">PS312</strain>
    </source>
</reference>
<reference evidence="2" key="1">
    <citation type="journal article" date="2008" name="Nat. Genet.">
        <title>The Pristionchus pacificus genome provides a unique perspective on nematode lifestyle and parasitism.</title>
        <authorList>
            <person name="Dieterich C."/>
            <person name="Clifton S.W."/>
            <person name="Schuster L.N."/>
            <person name="Chinwalla A."/>
            <person name="Delehaunty K."/>
            <person name="Dinkelacker I."/>
            <person name="Fulton L."/>
            <person name="Fulton R."/>
            <person name="Godfrey J."/>
            <person name="Minx P."/>
            <person name="Mitreva M."/>
            <person name="Roeseler W."/>
            <person name="Tian H."/>
            <person name="Witte H."/>
            <person name="Yang S.P."/>
            <person name="Wilson R.K."/>
            <person name="Sommer R.J."/>
        </authorList>
    </citation>
    <scope>NUCLEOTIDE SEQUENCE [LARGE SCALE GENOMIC DNA]</scope>
    <source>
        <strain evidence="2">PS312</strain>
    </source>
</reference>
<dbReference type="PANTHER" id="PTHR46671:SF7">
    <property type="entry name" value="CORE-2_I-BRANCHING ENZYME"/>
    <property type="match status" value="1"/>
</dbReference>
<dbReference type="PANTHER" id="PTHR46671">
    <property type="entry name" value="PROTEIN CBG11221"/>
    <property type="match status" value="1"/>
</dbReference>
<dbReference type="OrthoDB" id="2019572at2759"/>
<evidence type="ECO:0000313" key="1">
    <source>
        <dbReference type="EnsemblMetazoa" id="PPA37417.1"/>
    </source>
</evidence>
<dbReference type="Proteomes" id="UP000005239">
    <property type="component" value="Unassembled WGS sequence"/>
</dbReference>
<proteinExistence type="predicted"/>
<dbReference type="EnsemblMetazoa" id="PPA37417.1">
    <property type="protein sequence ID" value="PPA37417.1"/>
    <property type="gene ID" value="WBGene00275786"/>
</dbReference>
<name>A0A2A6BSS5_PRIPA</name>
<accession>A0A2A6BSS5</accession>